<dbReference type="InterPro" id="IPR036390">
    <property type="entry name" value="WH_DNA-bd_sf"/>
</dbReference>
<evidence type="ECO:0000313" key="5">
    <source>
        <dbReference type="EMBL" id="MDM8200623.1"/>
    </source>
</evidence>
<organism evidence="5 6">
    <name type="scientific">Allofournierella massiliensis</name>
    <dbReference type="NCBI Taxonomy" id="1650663"/>
    <lineage>
        <taxon>Bacteria</taxon>
        <taxon>Bacillati</taxon>
        <taxon>Bacillota</taxon>
        <taxon>Clostridia</taxon>
        <taxon>Eubacteriales</taxon>
        <taxon>Oscillospiraceae</taxon>
        <taxon>Allofournierella</taxon>
    </lineage>
</organism>
<reference evidence="5 6" key="3">
    <citation type="submission" date="2023-06" db="EMBL/GenBank/DDBJ databases">
        <authorList>
            <person name="Zeman M."/>
            <person name="Kubasova T."/>
            <person name="Jahodarova E."/>
            <person name="Nykrynova M."/>
            <person name="Rychlik I."/>
        </authorList>
    </citation>
    <scope>NUCLEOTIDE SEQUENCE [LARGE SCALE GENOMIC DNA]</scope>
    <source>
        <strain evidence="5 6">ET340</strain>
    </source>
</reference>
<dbReference type="Pfam" id="PF01022">
    <property type="entry name" value="HTH_5"/>
    <property type="match status" value="1"/>
</dbReference>
<dbReference type="SMART" id="SM00418">
    <property type="entry name" value="HTH_ARSR"/>
    <property type="match status" value="1"/>
</dbReference>
<evidence type="ECO:0000256" key="3">
    <source>
        <dbReference type="ARBA" id="ARBA00023163"/>
    </source>
</evidence>
<dbReference type="PROSITE" id="PS50987">
    <property type="entry name" value="HTH_ARSR_2"/>
    <property type="match status" value="1"/>
</dbReference>
<dbReference type="EMBL" id="JAUDCL010000006">
    <property type="protein sequence ID" value="MDM8200623.1"/>
    <property type="molecule type" value="Genomic_DNA"/>
</dbReference>
<dbReference type="SUPFAM" id="SSF46785">
    <property type="entry name" value="Winged helix' DNA-binding domain"/>
    <property type="match status" value="1"/>
</dbReference>
<dbReference type="InterPro" id="IPR051081">
    <property type="entry name" value="HTH_MetalResp_TranReg"/>
</dbReference>
<protein>
    <submittedName>
        <fullName evidence="5">Winged helix-turn-helix domain-containing protein</fullName>
    </submittedName>
</protein>
<dbReference type="PANTHER" id="PTHR33154:SF18">
    <property type="entry name" value="ARSENICAL RESISTANCE OPERON REPRESSOR"/>
    <property type="match status" value="1"/>
</dbReference>
<feature type="domain" description="HTH arsR-type" evidence="4">
    <location>
        <begin position="241"/>
        <end position="335"/>
    </location>
</feature>
<dbReference type="Gene3D" id="1.10.10.10">
    <property type="entry name" value="Winged helix-like DNA-binding domain superfamily/Winged helix DNA-binding domain"/>
    <property type="match status" value="1"/>
</dbReference>
<name>A0ABT7UP17_9FIRM</name>
<keyword evidence="1" id="KW-0805">Transcription regulation</keyword>
<dbReference type="InterPro" id="IPR011991">
    <property type="entry name" value="ArsR-like_HTH"/>
</dbReference>
<proteinExistence type="predicted"/>
<keyword evidence="2" id="KW-0238">DNA-binding</keyword>
<dbReference type="RefSeq" id="WP_289599363.1">
    <property type="nucleotide sequence ID" value="NZ_JAUDCL010000006.1"/>
</dbReference>
<comment type="caution">
    <text evidence="5">The sequence shown here is derived from an EMBL/GenBank/DDBJ whole genome shotgun (WGS) entry which is preliminary data.</text>
</comment>
<evidence type="ECO:0000256" key="1">
    <source>
        <dbReference type="ARBA" id="ARBA00023015"/>
    </source>
</evidence>
<gene>
    <name evidence="5" type="ORF">QUW08_04845</name>
</gene>
<dbReference type="PANTHER" id="PTHR33154">
    <property type="entry name" value="TRANSCRIPTIONAL REGULATOR, ARSR FAMILY"/>
    <property type="match status" value="1"/>
</dbReference>
<reference evidence="6" key="1">
    <citation type="submission" date="2023-06" db="EMBL/GenBank/DDBJ databases">
        <title>Identification and characterization of horizontal gene transfer across gut microbiota members of farm animals based on homology search.</title>
        <authorList>
            <person name="Zeman M."/>
            <person name="Kubasova T."/>
            <person name="Jahodarova E."/>
            <person name="Nykrynova M."/>
            <person name="Rychlik I."/>
        </authorList>
    </citation>
    <scope>NUCLEOTIDE SEQUENCE [LARGE SCALE GENOMIC DNA]</scope>
    <source>
        <strain evidence="6">ET340</strain>
    </source>
</reference>
<accession>A0ABT7UP17</accession>
<evidence type="ECO:0000256" key="2">
    <source>
        <dbReference type="ARBA" id="ARBA00023125"/>
    </source>
</evidence>
<keyword evidence="6" id="KW-1185">Reference proteome</keyword>
<evidence type="ECO:0000259" key="4">
    <source>
        <dbReference type="PROSITE" id="PS50987"/>
    </source>
</evidence>
<dbReference type="CDD" id="cd00090">
    <property type="entry name" value="HTH_ARSR"/>
    <property type="match status" value="1"/>
</dbReference>
<keyword evidence="3" id="KW-0804">Transcription</keyword>
<dbReference type="InterPro" id="IPR036388">
    <property type="entry name" value="WH-like_DNA-bd_sf"/>
</dbReference>
<reference evidence="5 6" key="2">
    <citation type="submission" date="2023-06" db="EMBL/GenBank/DDBJ databases">
        <title>Identification and characterization of horizontal gene transfer across gut microbiota members of farm animals based on homology search.</title>
        <authorList>
            <person name="Schwarzerova J."/>
            <person name="Nykrynova M."/>
            <person name="Jureckova K."/>
            <person name="Cejkova D."/>
            <person name="Rychlik I."/>
        </authorList>
    </citation>
    <scope>NUCLEOTIDE SEQUENCE [LARGE SCALE GENOMIC DNA]</scope>
    <source>
        <strain evidence="5 6">ET340</strain>
    </source>
</reference>
<sequence length="337" mass="37541">MNAAKALNPIFEIIGLLALRSFGQKSMEPSCRALREHGVDEETLWRLCEPVHSRYLAAFAKAAPAPDAECCEMFFSEPDQDFLLLVQTVCAEHPEWFSGCAPEEQAVRLAFGQTIAERAFDQAPDLARLVEILQDAGLSSSACWRFIRLLKRPSEWIGRLAEAVRNSEQAYQKALEAVQRQLPGLLEEFACGECLSAGLSPEAPVQPVLVYPMVEIVSTGPSAPSGYAGLYIRQAYRLLEQQKASEGELMAGLKALGDASKFQILTRLREGDKYNLELAQELGLSAATMSHHMSALLTCGLVRLTKREGRVYYSLERQAVRRMLTTLEQHFLQEQFD</sequence>
<dbReference type="PRINTS" id="PR00778">
    <property type="entry name" value="HTHARSR"/>
</dbReference>
<dbReference type="Proteomes" id="UP001529380">
    <property type="component" value="Unassembled WGS sequence"/>
</dbReference>
<evidence type="ECO:0000313" key="6">
    <source>
        <dbReference type="Proteomes" id="UP001529380"/>
    </source>
</evidence>
<dbReference type="InterPro" id="IPR001845">
    <property type="entry name" value="HTH_ArsR_DNA-bd_dom"/>
</dbReference>